<evidence type="ECO:0000259" key="11">
    <source>
        <dbReference type="PROSITE" id="PS50109"/>
    </source>
</evidence>
<gene>
    <name evidence="13" type="ORF">JYK14_21645</name>
</gene>
<dbReference type="GO" id="GO:0016301">
    <property type="term" value="F:kinase activity"/>
    <property type="evidence" value="ECO:0007669"/>
    <property type="project" value="UniProtKB-KW"/>
</dbReference>
<comment type="subcellular location">
    <subcellularLocation>
        <location evidence="2">Membrane</location>
        <topology evidence="2">Multi-pass membrane protein</topology>
    </subcellularLocation>
</comment>
<evidence type="ECO:0000256" key="8">
    <source>
        <dbReference type="ARBA" id="ARBA00022989"/>
    </source>
</evidence>
<dbReference type="Pfam" id="PF02518">
    <property type="entry name" value="HATPase_c"/>
    <property type="match status" value="1"/>
</dbReference>
<keyword evidence="4" id="KW-0597">Phosphoprotein</keyword>
<dbReference type="InterPro" id="IPR003661">
    <property type="entry name" value="HisK_dim/P_dom"/>
</dbReference>
<dbReference type="InterPro" id="IPR004358">
    <property type="entry name" value="Sig_transdc_His_kin-like_C"/>
</dbReference>
<evidence type="ECO:0000256" key="10">
    <source>
        <dbReference type="ARBA" id="ARBA00023136"/>
    </source>
</evidence>
<evidence type="ECO:0000259" key="12">
    <source>
        <dbReference type="PROSITE" id="PS50885"/>
    </source>
</evidence>
<dbReference type="InterPro" id="IPR050428">
    <property type="entry name" value="TCS_sensor_his_kinase"/>
</dbReference>
<dbReference type="PROSITE" id="PS50885">
    <property type="entry name" value="HAMP"/>
    <property type="match status" value="1"/>
</dbReference>
<reference evidence="13 14" key="1">
    <citation type="submission" date="2021-12" db="EMBL/GenBank/DDBJ databases">
        <title>Siccirubricoccus leaddurans sp. nov., a high concentration Zn2+ tolerance bacterium.</title>
        <authorList>
            <person name="Cao Y."/>
        </authorList>
    </citation>
    <scope>NUCLEOTIDE SEQUENCE [LARGE SCALE GENOMIC DNA]</scope>
    <source>
        <strain evidence="13 14">KC 17139</strain>
    </source>
</reference>
<protein>
    <recommendedName>
        <fullName evidence="3">histidine kinase</fullName>
        <ecNumber evidence="3">2.7.13.3</ecNumber>
    </recommendedName>
</protein>
<dbReference type="InterPro" id="IPR036890">
    <property type="entry name" value="HATPase_C_sf"/>
</dbReference>
<feature type="domain" description="Histidine kinase" evidence="11">
    <location>
        <begin position="252"/>
        <end position="458"/>
    </location>
</feature>
<dbReference type="EC" id="2.7.13.3" evidence="3"/>
<dbReference type="CDD" id="cd00082">
    <property type="entry name" value="HisKA"/>
    <property type="match status" value="1"/>
</dbReference>
<evidence type="ECO:0000256" key="1">
    <source>
        <dbReference type="ARBA" id="ARBA00000085"/>
    </source>
</evidence>
<evidence type="ECO:0000256" key="3">
    <source>
        <dbReference type="ARBA" id="ARBA00012438"/>
    </source>
</evidence>
<dbReference type="PRINTS" id="PR00344">
    <property type="entry name" value="BCTRLSENSOR"/>
</dbReference>
<dbReference type="InterPro" id="IPR003660">
    <property type="entry name" value="HAMP_dom"/>
</dbReference>
<proteinExistence type="predicted"/>
<comment type="caution">
    <text evidence="13">The sequence shown here is derived from an EMBL/GenBank/DDBJ whole genome shotgun (WGS) entry which is preliminary data.</text>
</comment>
<organism evidence="13 14">
    <name type="scientific">Siccirubricoccus soli</name>
    <dbReference type="NCBI Taxonomy" id="2899147"/>
    <lineage>
        <taxon>Bacteria</taxon>
        <taxon>Pseudomonadati</taxon>
        <taxon>Pseudomonadota</taxon>
        <taxon>Alphaproteobacteria</taxon>
        <taxon>Acetobacterales</taxon>
        <taxon>Roseomonadaceae</taxon>
        <taxon>Siccirubricoccus</taxon>
    </lineage>
</organism>
<dbReference type="PANTHER" id="PTHR45436">
    <property type="entry name" value="SENSOR HISTIDINE KINASE YKOH"/>
    <property type="match status" value="1"/>
</dbReference>
<dbReference type="SUPFAM" id="SSF47384">
    <property type="entry name" value="Homodimeric domain of signal transducing histidine kinase"/>
    <property type="match status" value="1"/>
</dbReference>
<dbReference type="PROSITE" id="PS50109">
    <property type="entry name" value="HIS_KIN"/>
    <property type="match status" value="1"/>
</dbReference>
<evidence type="ECO:0000256" key="5">
    <source>
        <dbReference type="ARBA" id="ARBA00022679"/>
    </source>
</evidence>
<keyword evidence="7 13" id="KW-0418">Kinase</keyword>
<dbReference type="RefSeq" id="WP_252955370.1">
    <property type="nucleotide sequence ID" value="NZ_JAFIRR010000150.1"/>
</dbReference>
<evidence type="ECO:0000256" key="4">
    <source>
        <dbReference type="ARBA" id="ARBA00022553"/>
    </source>
</evidence>
<dbReference type="InterPro" id="IPR003594">
    <property type="entry name" value="HATPase_dom"/>
</dbReference>
<dbReference type="InterPro" id="IPR036097">
    <property type="entry name" value="HisK_dim/P_sf"/>
</dbReference>
<feature type="domain" description="HAMP" evidence="12">
    <location>
        <begin position="194"/>
        <end position="244"/>
    </location>
</feature>
<comment type="catalytic activity">
    <reaction evidence="1">
        <text>ATP + protein L-histidine = ADP + protein N-phospho-L-histidine.</text>
        <dbReference type="EC" id="2.7.13.3"/>
    </reaction>
</comment>
<dbReference type="Gene3D" id="3.30.565.10">
    <property type="entry name" value="Histidine kinase-like ATPase, C-terminal domain"/>
    <property type="match status" value="1"/>
</dbReference>
<keyword evidence="6" id="KW-0812">Transmembrane</keyword>
<keyword evidence="9" id="KW-0902">Two-component regulatory system</keyword>
<dbReference type="Proteomes" id="UP001523392">
    <property type="component" value="Unassembled WGS sequence"/>
</dbReference>
<dbReference type="InterPro" id="IPR005467">
    <property type="entry name" value="His_kinase_dom"/>
</dbReference>
<evidence type="ECO:0000256" key="9">
    <source>
        <dbReference type="ARBA" id="ARBA00023012"/>
    </source>
</evidence>
<keyword evidence="5" id="KW-0808">Transferase</keyword>
<keyword evidence="10" id="KW-0472">Membrane</keyword>
<keyword evidence="14" id="KW-1185">Reference proteome</keyword>
<dbReference type="Pfam" id="PF00512">
    <property type="entry name" value="HisKA"/>
    <property type="match status" value="1"/>
</dbReference>
<dbReference type="PANTHER" id="PTHR45436:SF15">
    <property type="entry name" value="SENSOR HISTIDINE KINASE CUSS"/>
    <property type="match status" value="1"/>
</dbReference>
<evidence type="ECO:0000313" key="13">
    <source>
        <dbReference type="EMBL" id="MCO6418742.1"/>
    </source>
</evidence>
<accession>A0ABT1DAZ9</accession>
<sequence>MRRPRSLTATGVVLLLLGTVGAATASLGMLLTRNSVFIAGTEVDSLAARAQALAAGLRRNEAGKWTLHLPRELAARFDATYRRSFYAIRDGSGRAILSSLDTVPDEVPVVLPNSELEEPATFQLRRGGMALQGVSTPVEVEGERLVVQVADNMNHPDVLTDDLAANFLGQVSWVILPAFLALAAVAFGTLRLCLRPIERLSERAAALPRLGAGARLEEATTPREIQPLVRAMNEALDQAERAHAAQRHFTAEAAHQMRTPLAVLKTHAELIQDARASRLLGADVAALERIVEQLLTLAEIDAAETVPDGPEVDLGLLAEAAVSFLEPLAARQEVELELAAAAAPVRVRGHEEPLYQAIINLLQNAIEHSPEGGLVRVTVVPPGSVEVADQGPGVPEQEKALVFRRFWRARADRAGRRRGAGLGLAIVQRVAELHRGSVTVADAPGGGALFRLSLEPAAGGAAAA</sequence>
<evidence type="ECO:0000256" key="7">
    <source>
        <dbReference type="ARBA" id="ARBA00022777"/>
    </source>
</evidence>
<evidence type="ECO:0000313" key="14">
    <source>
        <dbReference type="Proteomes" id="UP001523392"/>
    </source>
</evidence>
<name>A0ABT1DAZ9_9PROT</name>
<dbReference type="SMART" id="SM00387">
    <property type="entry name" value="HATPase_c"/>
    <property type="match status" value="1"/>
</dbReference>
<dbReference type="Gene3D" id="1.10.287.130">
    <property type="match status" value="1"/>
</dbReference>
<keyword evidence="8" id="KW-1133">Transmembrane helix</keyword>
<dbReference type="EMBL" id="JAFIRR010000150">
    <property type="protein sequence ID" value="MCO6418742.1"/>
    <property type="molecule type" value="Genomic_DNA"/>
</dbReference>
<evidence type="ECO:0000256" key="2">
    <source>
        <dbReference type="ARBA" id="ARBA00004141"/>
    </source>
</evidence>
<evidence type="ECO:0000256" key="6">
    <source>
        <dbReference type="ARBA" id="ARBA00022692"/>
    </source>
</evidence>
<dbReference type="SUPFAM" id="SSF55874">
    <property type="entry name" value="ATPase domain of HSP90 chaperone/DNA topoisomerase II/histidine kinase"/>
    <property type="match status" value="1"/>
</dbReference>
<dbReference type="SMART" id="SM00388">
    <property type="entry name" value="HisKA"/>
    <property type="match status" value="1"/>
</dbReference>